<dbReference type="GO" id="GO:0016740">
    <property type="term" value="F:transferase activity"/>
    <property type="evidence" value="ECO:0007669"/>
    <property type="project" value="UniProtKB-KW"/>
</dbReference>
<evidence type="ECO:0000259" key="3">
    <source>
        <dbReference type="Pfam" id="PF08669"/>
    </source>
</evidence>
<dbReference type="InterPro" id="IPR006222">
    <property type="entry name" value="GCVT_N"/>
</dbReference>
<dbReference type="InterPro" id="IPR013977">
    <property type="entry name" value="GcvT_C"/>
</dbReference>
<sequence length="358" mass="37800">MEPLSLHFVHEQVGARFISVGGREVVAGYGDVGTEYGAARDAVALHDASYREILRITGEDRASFLHGMVTQEVKNLPVGSAAYAAFITVKGAMVGDARILKREGDLLLDVEPGLGAKVREFLDKYLISEDAELHDGTPESGWLRLLGPRTAQVLAAVLGRPFEGLAAQASQPAVLAGQDVWLLGTALPGGVAGVDVLVPRAGLEAVWTALAQAGAAHGLKPLGFDALELLRVEAGVPRYGQDMVDTTIPLEANLTHAISYNKGCYIGQEVIARATFRGRMNRQLAGLLLGETDVAPGTELRRGEKKVGWVTSVVRSPVKGQRVALGYVHRESLEPGTELTLADGAGTVTVAALPFTAG</sequence>
<feature type="domain" description="GCVT N-terminal" evidence="2">
    <location>
        <begin position="6"/>
        <end position="262"/>
    </location>
</feature>
<dbReference type="Gene3D" id="3.30.1360.120">
    <property type="entry name" value="Probable tRNA modification gtpase trme, domain 1"/>
    <property type="match status" value="1"/>
</dbReference>
<dbReference type="Pfam" id="PF08669">
    <property type="entry name" value="GCV_T_C"/>
    <property type="match status" value="1"/>
</dbReference>
<keyword evidence="1" id="KW-0809">Transit peptide</keyword>
<dbReference type="RefSeq" id="WP_193350067.1">
    <property type="nucleotide sequence ID" value="NZ_CBCSIP010000211.1"/>
</dbReference>
<dbReference type="SUPFAM" id="SSF101790">
    <property type="entry name" value="Aminomethyltransferase beta-barrel domain"/>
    <property type="match status" value="1"/>
</dbReference>
<accession>A0ABR9PRT9</accession>
<dbReference type="SUPFAM" id="SSF103025">
    <property type="entry name" value="Folate-binding domain"/>
    <property type="match status" value="1"/>
</dbReference>
<gene>
    <name evidence="4" type="ORF">G4177_20560</name>
</gene>
<dbReference type="InterPro" id="IPR028896">
    <property type="entry name" value="GcvT/YgfZ/DmdA"/>
</dbReference>
<dbReference type="InterPro" id="IPR029043">
    <property type="entry name" value="GcvT/YgfZ_C"/>
</dbReference>
<dbReference type="PANTHER" id="PTHR43757:SF2">
    <property type="entry name" value="AMINOMETHYLTRANSFERASE, MITOCHONDRIAL"/>
    <property type="match status" value="1"/>
</dbReference>
<dbReference type="EMBL" id="JAAIYO010000006">
    <property type="protein sequence ID" value="MBE4750564.1"/>
    <property type="molecule type" value="Genomic_DNA"/>
</dbReference>
<keyword evidence="5" id="KW-1185">Reference proteome</keyword>
<dbReference type="NCBIfam" id="TIGR03317">
    <property type="entry name" value="ygfZ_signature"/>
    <property type="match status" value="1"/>
</dbReference>
<keyword evidence="4" id="KW-0808">Transferase</keyword>
<comment type="caution">
    <text evidence="4">The sequence shown here is derived from an EMBL/GenBank/DDBJ whole genome shotgun (WGS) entry which is preliminary data.</text>
</comment>
<dbReference type="InterPro" id="IPR027266">
    <property type="entry name" value="TrmE/GcvT-like"/>
</dbReference>
<name>A0ABR9PRT9_9BACT</name>
<proteinExistence type="predicted"/>
<dbReference type="PIRSF" id="PIRSF006487">
    <property type="entry name" value="GcvT"/>
    <property type="match status" value="1"/>
</dbReference>
<dbReference type="InterPro" id="IPR017703">
    <property type="entry name" value="YgfZ/GCV_T_CS"/>
</dbReference>
<dbReference type="Proteomes" id="UP001516472">
    <property type="component" value="Unassembled WGS sequence"/>
</dbReference>
<organism evidence="4 5">
    <name type="scientific">Corallococcus soli</name>
    <dbReference type="NCBI Taxonomy" id="2710757"/>
    <lineage>
        <taxon>Bacteria</taxon>
        <taxon>Pseudomonadati</taxon>
        <taxon>Myxococcota</taxon>
        <taxon>Myxococcia</taxon>
        <taxon>Myxococcales</taxon>
        <taxon>Cystobacterineae</taxon>
        <taxon>Myxococcaceae</taxon>
        <taxon>Corallococcus</taxon>
    </lineage>
</organism>
<feature type="domain" description="Aminomethyltransferase C-terminal" evidence="3">
    <location>
        <begin position="282"/>
        <end position="352"/>
    </location>
</feature>
<dbReference type="Pfam" id="PF01571">
    <property type="entry name" value="GCV_T"/>
    <property type="match status" value="1"/>
</dbReference>
<evidence type="ECO:0000259" key="2">
    <source>
        <dbReference type="Pfam" id="PF01571"/>
    </source>
</evidence>
<reference evidence="4 5" key="1">
    <citation type="submission" date="2020-02" db="EMBL/GenBank/DDBJ databases">
        <authorList>
            <person name="Babadi Z.K."/>
            <person name="Risdian C."/>
            <person name="Ebrahimipour G.H."/>
            <person name="Wink J."/>
        </authorList>
    </citation>
    <scope>NUCLEOTIDE SEQUENCE [LARGE SCALE GENOMIC DNA]</scope>
    <source>
        <strain evidence="4 5">ZKHCc1 1396</strain>
    </source>
</reference>
<evidence type="ECO:0000313" key="4">
    <source>
        <dbReference type="EMBL" id="MBE4750564.1"/>
    </source>
</evidence>
<protein>
    <submittedName>
        <fullName evidence="4">Aminomethyl transferase family protein</fullName>
    </submittedName>
</protein>
<evidence type="ECO:0000313" key="5">
    <source>
        <dbReference type="Proteomes" id="UP001516472"/>
    </source>
</evidence>
<dbReference type="PANTHER" id="PTHR43757">
    <property type="entry name" value="AMINOMETHYLTRANSFERASE"/>
    <property type="match status" value="1"/>
</dbReference>
<evidence type="ECO:0000256" key="1">
    <source>
        <dbReference type="ARBA" id="ARBA00022946"/>
    </source>
</evidence>